<dbReference type="AlphaFoldDB" id="A0A3M6QMJ5"/>
<dbReference type="Gene3D" id="1.10.8.60">
    <property type="match status" value="1"/>
</dbReference>
<dbReference type="EMBL" id="RDQO01000006">
    <property type="protein sequence ID" value="RMX03622.1"/>
    <property type="molecule type" value="Genomic_DNA"/>
</dbReference>
<name>A0A3M6QMJ5_9BURK</name>
<sequence length="254" mass="27916">MQQLALDIGMAPEPDFAHFLANGNQQAVECLQAGVQQLLASRSGGATGPTPSPVYLWGPPGAGKTHLLSAVALALQAHGLAVGWLRGRPLAGQTSHHEFDPDWAAVLLDDVDLYSAAQQQQAFNWFINASHPIEGAPRWVLASGACPVVNLEMREDLRSRLGWGLAFQLHVLDDGKRQMVLRQQAQERGLQLSDEVVQYLLSRYARDLASLSELLARLDAHALRTQRAITIPLLREMLQDGIPAPRDEDDFWKP</sequence>
<dbReference type="GO" id="GO:0006270">
    <property type="term" value="P:DNA replication initiation"/>
    <property type="evidence" value="ECO:0007669"/>
    <property type="project" value="TreeGrafter"/>
</dbReference>
<dbReference type="GO" id="GO:0005886">
    <property type="term" value="C:plasma membrane"/>
    <property type="evidence" value="ECO:0007669"/>
    <property type="project" value="TreeGrafter"/>
</dbReference>
<dbReference type="NCBIfam" id="TIGR03420">
    <property type="entry name" value="DnaA_homol_Hda"/>
    <property type="match status" value="1"/>
</dbReference>
<evidence type="ECO:0000313" key="3">
    <source>
        <dbReference type="Proteomes" id="UP000278006"/>
    </source>
</evidence>
<accession>A0A3M6QMJ5</accession>
<dbReference type="InterPro" id="IPR017788">
    <property type="entry name" value="Hda"/>
</dbReference>
<gene>
    <name evidence="2" type="primary">hda</name>
    <name evidence="2" type="ORF">D8I35_16460</name>
</gene>
<reference evidence="2 3" key="1">
    <citation type="submission" date="2018-10" db="EMBL/GenBank/DDBJ databases">
        <title>Draft genome of Cortibacter populi DSM10536.</title>
        <authorList>
            <person name="Bernier A.-M."/>
            <person name="Bernard K."/>
        </authorList>
    </citation>
    <scope>NUCLEOTIDE SEQUENCE [LARGE SCALE GENOMIC DNA]</scope>
    <source>
        <strain evidence="2 3">DSM 105136</strain>
    </source>
</reference>
<dbReference type="CDD" id="cd00009">
    <property type="entry name" value="AAA"/>
    <property type="match status" value="1"/>
</dbReference>
<dbReference type="OrthoDB" id="9784878at2"/>
<feature type="domain" description="Hda lid" evidence="1">
    <location>
        <begin position="174"/>
        <end position="238"/>
    </location>
</feature>
<dbReference type="Gene3D" id="3.40.50.300">
    <property type="entry name" value="P-loop containing nucleotide triphosphate hydrolases"/>
    <property type="match status" value="1"/>
</dbReference>
<evidence type="ECO:0000313" key="2">
    <source>
        <dbReference type="EMBL" id="RMX03622.1"/>
    </source>
</evidence>
<dbReference type="GO" id="GO:0003688">
    <property type="term" value="F:DNA replication origin binding"/>
    <property type="evidence" value="ECO:0007669"/>
    <property type="project" value="TreeGrafter"/>
</dbReference>
<proteinExistence type="predicted"/>
<dbReference type="RefSeq" id="WP_122231668.1">
    <property type="nucleotide sequence ID" value="NZ_RDQO01000006.1"/>
</dbReference>
<dbReference type="Pfam" id="PF22688">
    <property type="entry name" value="Hda_lid"/>
    <property type="match status" value="1"/>
</dbReference>
<dbReference type="InterPro" id="IPR055199">
    <property type="entry name" value="Hda_lid"/>
</dbReference>
<dbReference type="PANTHER" id="PTHR30050">
    <property type="entry name" value="CHROMOSOMAL REPLICATION INITIATOR PROTEIN DNAA"/>
    <property type="match status" value="1"/>
</dbReference>
<evidence type="ECO:0000259" key="1">
    <source>
        <dbReference type="Pfam" id="PF22688"/>
    </source>
</evidence>
<organism evidence="2 3">
    <name type="scientific">Corticibacter populi</name>
    <dbReference type="NCBI Taxonomy" id="1550736"/>
    <lineage>
        <taxon>Bacteria</taxon>
        <taxon>Pseudomonadati</taxon>
        <taxon>Pseudomonadota</taxon>
        <taxon>Betaproteobacteria</taxon>
        <taxon>Burkholderiales</taxon>
        <taxon>Comamonadaceae</taxon>
        <taxon>Corticibacter</taxon>
    </lineage>
</organism>
<dbReference type="SUPFAM" id="SSF52540">
    <property type="entry name" value="P-loop containing nucleoside triphosphate hydrolases"/>
    <property type="match status" value="1"/>
</dbReference>
<dbReference type="PANTHER" id="PTHR30050:SF5">
    <property type="entry name" value="DNAA REGULATORY INACTIVATOR HDA"/>
    <property type="match status" value="1"/>
</dbReference>
<dbReference type="GO" id="GO:0032297">
    <property type="term" value="P:negative regulation of DNA-templated DNA replication initiation"/>
    <property type="evidence" value="ECO:0007669"/>
    <property type="project" value="InterPro"/>
</dbReference>
<comment type="caution">
    <text evidence="2">The sequence shown here is derived from an EMBL/GenBank/DDBJ whole genome shotgun (WGS) entry which is preliminary data.</text>
</comment>
<protein>
    <submittedName>
        <fullName evidence="2">DnaA regulatory inactivator Hda</fullName>
    </submittedName>
</protein>
<dbReference type="InterPro" id="IPR027417">
    <property type="entry name" value="P-loop_NTPase"/>
</dbReference>
<dbReference type="Proteomes" id="UP000278006">
    <property type="component" value="Unassembled WGS sequence"/>
</dbReference>
<keyword evidence="3" id="KW-1185">Reference proteome</keyword>